<gene>
    <name evidence="2" type="primary">LOC113463010</name>
</gene>
<dbReference type="KEGG" id="pda:113463010"/>
<accession>A0A8B8J6Y6</accession>
<dbReference type="Proteomes" id="UP000228380">
    <property type="component" value="Chromosome 7"/>
</dbReference>
<evidence type="ECO:0000313" key="1">
    <source>
        <dbReference type="Proteomes" id="UP000228380"/>
    </source>
</evidence>
<reference evidence="2" key="2">
    <citation type="submission" date="2025-08" db="UniProtKB">
        <authorList>
            <consortium name="RefSeq"/>
        </authorList>
    </citation>
    <scope>IDENTIFICATION</scope>
    <source>
        <tissue evidence="2">Young leaves</tissue>
    </source>
</reference>
<protein>
    <submittedName>
        <fullName evidence="2">Uncharacterized protein LOC113463010</fullName>
    </submittedName>
</protein>
<organism evidence="1 2">
    <name type="scientific">Phoenix dactylifera</name>
    <name type="common">Date palm</name>
    <dbReference type="NCBI Taxonomy" id="42345"/>
    <lineage>
        <taxon>Eukaryota</taxon>
        <taxon>Viridiplantae</taxon>
        <taxon>Streptophyta</taxon>
        <taxon>Embryophyta</taxon>
        <taxon>Tracheophyta</taxon>
        <taxon>Spermatophyta</taxon>
        <taxon>Magnoliopsida</taxon>
        <taxon>Liliopsida</taxon>
        <taxon>Arecaceae</taxon>
        <taxon>Coryphoideae</taxon>
        <taxon>Phoeniceae</taxon>
        <taxon>Phoenix</taxon>
    </lineage>
</organism>
<dbReference type="RefSeq" id="XP_026662135.2">
    <property type="nucleotide sequence ID" value="XM_026806334.2"/>
</dbReference>
<name>A0A8B8J6Y6_PHODC</name>
<keyword evidence="1" id="KW-1185">Reference proteome</keyword>
<sequence>MLTKKKIRTPEGVEVIRNRGRPGTNKAMGLKRVYFFGINGVAQGEKNLVEYTMVYFGRVHMARPRGFVGEEPAATEPATGPAASPSVQSTSSSLAISDTFLHSGLNVLMKWYCCSVCWVSDIGFCKIGSSDILLVHGFVCRYLKLAVNLVRIKLIVVNKNDGC</sequence>
<dbReference type="AlphaFoldDB" id="A0A8B8J6Y6"/>
<proteinExistence type="predicted"/>
<reference evidence="1" key="1">
    <citation type="journal article" date="2019" name="Nat. Commun.">
        <title>Genome-wide association mapping of date palm fruit traits.</title>
        <authorList>
            <person name="Hazzouri K.M."/>
            <person name="Gros-Balthazard M."/>
            <person name="Flowers J.M."/>
            <person name="Copetti D."/>
            <person name="Lemansour A."/>
            <person name="Lebrun M."/>
            <person name="Masmoudi K."/>
            <person name="Ferrand S."/>
            <person name="Dhar M.I."/>
            <person name="Fresquez Z.A."/>
            <person name="Rosas U."/>
            <person name="Zhang J."/>
            <person name="Talag J."/>
            <person name="Lee S."/>
            <person name="Kudrna D."/>
            <person name="Powell R.F."/>
            <person name="Leitch I.J."/>
            <person name="Krueger R.R."/>
            <person name="Wing R.A."/>
            <person name="Amiri K.M.A."/>
            <person name="Purugganan M.D."/>
        </authorList>
    </citation>
    <scope>NUCLEOTIDE SEQUENCE [LARGE SCALE GENOMIC DNA]</scope>
    <source>
        <strain evidence="1">cv. Khalas</strain>
    </source>
</reference>
<evidence type="ECO:0000313" key="2">
    <source>
        <dbReference type="RefSeq" id="XP_026662135.2"/>
    </source>
</evidence>
<dbReference type="GeneID" id="113463010"/>